<protein>
    <submittedName>
        <fullName evidence="1">Uncharacterized protein</fullName>
    </submittedName>
</protein>
<proteinExistence type="predicted"/>
<keyword evidence="2" id="KW-1185">Reference proteome</keyword>
<reference evidence="2" key="1">
    <citation type="journal article" date="2019" name="Int. J. Syst. Evol. Microbiol.">
        <title>The Global Catalogue of Microorganisms (GCM) 10K type strain sequencing project: providing services to taxonomists for standard genome sequencing and annotation.</title>
        <authorList>
            <consortium name="The Broad Institute Genomics Platform"/>
            <consortium name="The Broad Institute Genome Sequencing Center for Infectious Disease"/>
            <person name="Wu L."/>
            <person name="Ma J."/>
        </authorList>
    </citation>
    <scope>NUCLEOTIDE SEQUENCE [LARGE SCALE GENOMIC DNA]</scope>
    <source>
        <strain evidence="2">NBRC 105830</strain>
    </source>
</reference>
<organism evidence="1 2">
    <name type="scientific">Arsenicicoccus piscis</name>
    <dbReference type="NCBI Taxonomy" id="673954"/>
    <lineage>
        <taxon>Bacteria</taxon>
        <taxon>Bacillati</taxon>
        <taxon>Actinomycetota</taxon>
        <taxon>Actinomycetes</taxon>
        <taxon>Micrococcales</taxon>
        <taxon>Intrasporangiaceae</taxon>
        <taxon>Arsenicicoccus</taxon>
    </lineage>
</organism>
<comment type="caution">
    <text evidence="1">The sequence shown here is derived from an EMBL/GenBank/DDBJ whole genome shotgun (WGS) entry which is preliminary data.</text>
</comment>
<dbReference type="Proteomes" id="UP001157109">
    <property type="component" value="Unassembled WGS sequence"/>
</dbReference>
<evidence type="ECO:0000313" key="1">
    <source>
        <dbReference type="EMBL" id="GMA18921.1"/>
    </source>
</evidence>
<accession>A0ABQ6HKD9</accession>
<dbReference type="EMBL" id="BSUJ01000001">
    <property type="protein sequence ID" value="GMA18921.1"/>
    <property type="molecule type" value="Genomic_DNA"/>
</dbReference>
<name>A0ABQ6HKD9_9MICO</name>
<evidence type="ECO:0000313" key="2">
    <source>
        <dbReference type="Proteomes" id="UP001157109"/>
    </source>
</evidence>
<sequence>MVGQRLAAGSKTSLRAGVQLPADITVEGRALPLKVVCRSADRQVELIVRSPLTFSSAHEPAVPGA</sequence>
<gene>
    <name evidence="1" type="ORF">GCM10025862_09420</name>
</gene>